<dbReference type="EMBL" id="AUPL01004799">
    <property type="protein sequence ID" value="ESL07511.1"/>
    <property type="molecule type" value="Genomic_DNA"/>
</dbReference>
<feature type="compositionally biased region" description="Polar residues" evidence="1">
    <location>
        <begin position="50"/>
        <end position="61"/>
    </location>
</feature>
<dbReference type="OrthoDB" id="245780at2759"/>
<feature type="region of interest" description="Disordered" evidence="1">
    <location>
        <begin position="90"/>
        <end position="117"/>
    </location>
</feature>
<comment type="caution">
    <text evidence="2">The sequence shown here is derived from an EMBL/GenBank/DDBJ whole genome shotgun (WGS) entry which is preliminary data.</text>
</comment>
<organism evidence="2 3">
    <name type="scientific">Trypanosoma rangeli SC58</name>
    <dbReference type="NCBI Taxonomy" id="429131"/>
    <lineage>
        <taxon>Eukaryota</taxon>
        <taxon>Discoba</taxon>
        <taxon>Euglenozoa</taxon>
        <taxon>Kinetoplastea</taxon>
        <taxon>Metakinetoplastina</taxon>
        <taxon>Trypanosomatida</taxon>
        <taxon>Trypanosomatidae</taxon>
        <taxon>Trypanosoma</taxon>
        <taxon>Herpetosoma</taxon>
    </lineage>
</organism>
<dbReference type="Proteomes" id="UP000031737">
    <property type="component" value="Unassembled WGS sequence"/>
</dbReference>
<dbReference type="AlphaFoldDB" id="A0A061J072"/>
<gene>
    <name evidence="2" type="ORF">TRSC58_04799</name>
</gene>
<sequence length="207" mass="22742">MKQSLHDSSARGMDDNDTDTDAAYGTCDASVVILQHCAGRKRERTPRFKSVSSGEASTDNNGHIDVVEHSSRLLEFLRLRRQQRCYNRSLLHTEDPGGGDEVVSTLKQSESHSSPPISFSLVELPKAENSGTQSNGFRCGDESLLQERSSLLHPQAAVRSTATQTQAETQLGFSDSNDQMAVSSLTKADLLMLRLCELDALLHIFFS</sequence>
<feature type="region of interest" description="Disordered" evidence="1">
    <location>
        <begin position="43"/>
        <end position="62"/>
    </location>
</feature>
<dbReference type="VEuPathDB" id="TriTrypDB:TRSC58_04799"/>
<protein>
    <submittedName>
        <fullName evidence="2">Uncharacterized protein</fullName>
    </submittedName>
</protein>
<evidence type="ECO:0000256" key="1">
    <source>
        <dbReference type="SAM" id="MobiDB-lite"/>
    </source>
</evidence>
<reference evidence="2 3" key="1">
    <citation type="submission" date="2013-07" db="EMBL/GenBank/DDBJ databases">
        <authorList>
            <person name="Stoco P.H."/>
            <person name="Wagner G."/>
            <person name="Gerber A."/>
            <person name="Zaha A."/>
            <person name="Thompson C."/>
            <person name="Bartholomeu D.C."/>
            <person name="Luckemeyer D.D."/>
            <person name="Bahia D."/>
            <person name="Loreto E."/>
            <person name="Prestes E.B."/>
            <person name="Lima F.M."/>
            <person name="Rodrigues-Luiz G."/>
            <person name="Vallejo G.A."/>
            <person name="Filho J.F."/>
            <person name="Monteiro K.M."/>
            <person name="Tyler K.M."/>
            <person name="de Almeida L.G."/>
            <person name="Ortiz M.F."/>
            <person name="Siervo M.A."/>
            <person name="de Moraes M.H."/>
            <person name="Cunha O.L."/>
            <person name="Mendonca-Neto R."/>
            <person name="Silva R."/>
            <person name="Teixeira S.M."/>
            <person name="Murta S.M."/>
            <person name="Sincero T.C."/>
            <person name="Mendes T.A."/>
            <person name="Urmenyi T.P."/>
            <person name="Silva V.G."/>
            <person name="da Rocha W.D."/>
            <person name="Andersson B."/>
            <person name="Romanha A.J."/>
            <person name="Steindel M."/>
            <person name="de Vasconcelos A.T."/>
            <person name="Grisard E.C."/>
        </authorList>
    </citation>
    <scope>NUCLEOTIDE SEQUENCE [LARGE SCALE GENOMIC DNA]</scope>
    <source>
        <strain evidence="2 3">SC58</strain>
    </source>
</reference>
<evidence type="ECO:0000313" key="2">
    <source>
        <dbReference type="EMBL" id="ESL07511.1"/>
    </source>
</evidence>
<keyword evidence="3" id="KW-1185">Reference proteome</keyword>
<proteinExistence type="predicted"/>
<evidence type="ECO:0000313" key="3">
    <source>
        <dbReference type="Proteomes" id="UP000031737"/>
    </source>
</evidence>
<name>A0A061J072_TRYRA</name>
<accession>A0A061J072</accession>